<reference evidence="3" key="1">
    <citation type="journal article" date="2014" name="Int. J. Syst. Evol. Microbiol.">
        <title>Complete genome sequence of Corynebacterium casei LMG S-19264T (=DSM 44701T), isolated from a smear-ripened cheese.</title>
        <authorList>
            <consortium name="US DOE Joint Genome Institute (JGI-PGF)"/>
            <person name="Walter F."/>
            <person name="Albersmeier A."/>
            <person name="Kalinowski J."/>
            <person name="Ruckert C."/>
        </authorList>
    </citation>
    <scope>NUCLEOTIDE SEQUENCE</scope>
    <source>
        <strain evidence="3">JCM 4790</strain>
    </source>
</reference>
<proteinExistence type="predicted"/>
<evidence type="ECO:0000259" key="2">
    <source>
        <dbReference type="Pfam" id="PF13808"/>
    </source>
</evidence>
<dbReference type="InterPro" id="IPR032806">
    <property type="entry name" value="YbfD_N"/>
</dbReference>
<organism evidence="3 4">
    <name type="scientific">Streptomyces minutiscleroticus</name>
    <dbReference type="NCBI Taxonomy" id="68238"/>
    <lineage>
        <taxon>Bacteria</taxon>
        <taxon>Bacillati</taxon>
        <taxon>Actinomycetota</taxon>
        <taxon>Actinomycetes</taxon>
        <taxon>Kitasatosporales</taxon>
        <taxon>Streptomycetaceae</taxon>
        <taxon>Streptomyces</taxon>
    </lineage>
</organism>
<gene>
    <name evidence="3" type="ORF">GCM10010358_67350</name>
</gene>
<dbReference type="Pfam" id="PF13808">
    <property type="entry name" value="DDE_Tnp_1_assoc"/>
    <property type="match status" value="1"/>
</dbReference>
<accession>A0A918NXG8</accession>
<sequence>MPRVVGRLTALVDPRERRGRRHSLVSMLLTACCAVLAGARSYAAVGQWAVQAPQDALARLGVRATGPFALHQVPVTSTIRRVLQLTCPGGPADLLGRSPAGARQLAVDGTTARGSRTSTIPAAHLLSAVPSGGHTVASCRCRTRPPRSPALPRCSPGSA</sequence>
<protein>
    <recommendedName>
        <fullName evidence="2">H repeat-associated protein N-terminal domain-containing protein</fullName>
    </recommendedName>
</protein>
<evidence type="ECO:0000313" key="3">
    <source>
        <dbReference type="EMBL" id="GGY04337.1"/>
    </source>
</evidence>
<evidence type="ECO:0000256" key="1">
    <source>
        <dbReference type="SAM" id="MobiDB-lite"/>
    </source>
</evidence>
<name>A0A918NXG8_9ACTN</name>
<feature type="domain" description="H repeat-associated protein N-terminal" evidence="2">
    <location>
        <begin position="7"/>
        <end position="85"/>
    </location>
</feature>
<dbReference type="AlphaFoldDB" id="A0A918NXG8"/>
<evidence type="ECO:0000313" key="4">
    <source>
        <dbReference type="Proteomes" id="UP000619244"/>
    </source>
</evidence>
<dbReference type="PROSITE" id="PS51257">
    <property type="entry name" value="PROKAR_LIPOPROTEIN"/>
    <property type="match status" value="1"/>
</dbReference>
<comment type="caution">
    <text evidence="3">The sequence shown here is derived from an EMBL/GenBank/DDBJ whole genome shotgun (WGS) entry which is preliminary data.</text>
</comment>
<keyword evidence="4" id="KW-1185">Reference proteome</keyword>
<dbReference type="EMBL" id="BMVU01000053">
    <property type="protein sequence ID" value="GGY04337.1"/>
    <property type="molecule type" value="Genomic_DNA"/>
</dbReference>
<feature type="region of interest" description="Disordered" evidence="1">
    <location>
        <begin position="133"/>
        <end position="159"/>
    </location>
</feature>
<reference evidence="3" key="2">
    <citation type="submission" date="2020-09" db="EMBL/GenBank/DDBJ databases">
        <authorList>
            <person name="Sun Q."/>
            <person name="Ohkuma M."/>
        </authorList>
    </citation>
    <scope>NUCLEOTIDE SEQUENCE</scope>
    <source>
        <strain evidence="3">JCM 4790</strain>
    </source>
</reference>
<dbReference type="Proteomes" id="UP000619244">
    <property type="component" value="Unassembled WGS sequence"/>
</dbReference>